<dbReference type="RefSeq" id="WP_250061806.1">
    <property type="nucleotide sequence ID" value="NZ_JAMJPK010000005.1"/>
</dbReference>
<gene>
    <name evidence="1" type="ORF">M8009_13060</name>
</gene>
<protein>
    <submittedName>
        <fullName evidence="1">Uncharacterized protein</fullName>
    </submittedName>
</protein>
<evidence type="ECO:0000313" key="1">
    <source>
        <dbReference type="EMBL" id="MCL7941216.1"/>
    </source>
</evidence>
<dbReference type="EMBL" id="JAMJPK010000005">
    <property type="protein sequence ID" value="MCL7941216.1"/>
    <property type="molecule type" value="Genomic_DNA"/>
</dbReference>
<dbReference type="Proteomes" id="UP001165369">
    <property type="component" value="Unassembled WGS sequence"/>
</dbReference>
<evidence type="ECO:0000313" key="2">
    <source>
        <dbReference type="Proteomes" id="UP001165369"/>
    </source>
</evidence>
<accession>A0ABT0T2Q7</accession>
<comment type="caution">
    <text evidence="1">The sequence shown here is derived from an EMBL/GenBank/DDBJ whole genome shotgun (WGS) entry which is preliminary data.</text>
</comment>
<keyword evidence="2" id="KW-1185">Reference proteome</keyword>
<sequence>MSETIDLNALNKDELKEQAEILGIELKGNPTADTIRTMLREALGEPEPGAKASKAKASQVTYGHAIRPGEKIYTVEIHKDGKDKQPVFLSCNDRKVRVRRGDQVRIGAGIYESLKNAVESRYDAEAEEWIDVPSYPYTVLDVEAPAESGETASDED</sequence>
<reference evidence="1" key="1">
    <citation type="submission" date="2022-05" db="EMBL/GenBank/DDBJ databases">
        <title>Halomonas geminus sp. nov. and Halomonas llamarensis sp. nov. isolated from high-altitude salars of the Atacama Desert.</title>
        <authorList>
            <person name="Hintersatz C."/>
            <person name="Rojas L.A."/>
            <person name="Wei T.-S."/>
            <person name="Kutschke S."/>
            <person name="Lehmann F."/>
            <person name="Jain R."/>
            <person name="Pollmann K."/>
        </authorList>
    </citation>
    <scope>NUCLEOTIDE SEQUENCE</scope>
    <source>
        <strain evidence="1">ATCH28</strain>
    </source>
</reference>
<organism evidence="1 2">
    <name type="scientific">Halomonas gemina</name>
    <dbReference type="NCBI Taxonomy" id="2945105"/>
    <lineage>
        <taxon>Bacteria</taxon>
        <taxon>Pseudomonadati</taxon>
        <taxon>Pseudomonadota</taxon>
        <taxon>Gammaproteobacteria</taxon>
        <taxon>Oceanospirillales</taxon>
        <taxon>Halomonadaceae</taxon>
        <taxon>Halomonas</taxon>
    </lineage>
</organism>
<proteinExistence type="predicted"/>
<name>A0ABT0T2Q7_9GAMM</name>